<dbReference type="Proteomes" id="UP001367676">
    <property type="component" value="Unassembled WGS sequence"/>
</dbReference>
<keyword evidence="3" id="KW-0649">Protein kinase inhibitor</keyword>
<sequence length="132" mass="15167">MTLDVVKVIPEPKRSILLPTRSKKPVRRSLFGAVDHDEAMNFLKNELQNINRLNSEKWNFDFQSERPITNTVNVNYEWQPVMPSDDIPKAYALPSCPYLATHAADVKEEDSIEVIDETSLQKRSVQRTILGK</sequence>
<comment type="similarity">
    <text evidence="2">Belongs to the CDI family.</text>
</comment>
<dbReference type="GO" id="GO:0004861">
    <property type="term" value="F:cyclin-dependent protein serine/threonine kinase inhibitor activity"/>
    <property type="evidence" value="ECO:0007669"/>
    <property type="project" value="InterPro"/>
</dbReference>
<name>A0AAN9TA05_9HEMI</name>
<keyword evidence="4" id="KW-0539">Nucleus</keyword>
<dbReference type="EMBL" id="JBBCAQ010000036">
    <property type="protein sequence ID" value="KAK7576400.1"/>
    <property type="molecule type" value="Genomic_DNA"/>
</dbReference>
<dbReference type="GO" id="GO:0005634">
    <property type="term" value="C:nucleus"/>
    <property type="evidence" value="ECO:0007669"/>
    <property type="project" value="UniProtKB-SubCell"/>
</dbReference>
<dbReference type="Gene3D" id="4.10.365.10">
    <property type="entry name" value="p27"/>
    <property type="match status" value="1"/>
</dbReference>
<evidence type="ECO:0000313" key="7">
    <source>
        <dbReference type="EMBL" id="KAK7576400.1"/>
    </source>
</evidence>
<evidence type="ECO:0000256" key="1">
    <source>
        <dbReference type="ARBA" id="ARBA00004123"/>
    </source>
</evidence>
<evidence type="ECO:0000259" key="6">
    <source>
        <dbReference type="Pfam" id="PF02234"/>
    </source>
</evidence>
<reference evidence="7 8" key="1">
    <citation type="submission" date="2024-03" db="EMBL/GenBank/DDBJ databases">
        <title>Adaptation during the transition from Ophiocordyceps entomopathogen to insect associate is accompanied by gene loss and intensified selection.</title>
        <authorList>
            <person name="Ward C.M."/>
            <person name="Onetto C.A."/>
            <person name="Borneman A.R."/>
        </authorList>
    </citation>
    <scope>NUCLEOTIDE SEQUENCE [LARGE SCALE GENOMIC DNA]</scope>
    <source>
        <strain evidence="7">AWRI1</strain>
        <tissue evidence="7">Single Adult Female</tissue>
    </source>
</reference>
<dbReference type="PANTHER" id="PTHR10265">
    <property type="entry name" value="CYCLIN-DEPENDENT KINASE INHIBITOR 1"/>
    <property type="match status" value="1"/>
</dbReference>
<dbReference type="InterPro" id="IPR003175">
    <property type="entry name" value="CDI_dom"/>
</dbReference>
<protein>
    <recommendedName>
        <fullName evidence="6">Cyclin-dependent kinase inhibitor domain-containing protein</fullName>
    </recommendedName>
</protein>
<keyword evidence="5" id="KW-0131">Cell cycle</keyword>
<dbReference type="InterPro" id="IPR044898">
    <property type="entry name" value="CDI_dom_sf"/>
</dbReference>
<accession>A0AAN9TA05</accession>
<dbReference type="AlphaFoldDB" id="A0AAN9TA05"/>
<gene>
    <name evidence="7" type="ORF">V9T40_012686</name>
</gene>
<feature type="domain" description="Cyclin-dependent kinase inhibitor" evidence="6">
    <location>
        <begin position="29"/>
        <end position="81"/>
    </location>
</feature>
<organism evidence="7 8">
    <name type="scientific">Parthenolecanium corni</name>
    <dbReference type="NCBI Taxonomy" id="536013"/>
    <lineage>
        <taxon>Eukaryota</taxon>
        <taxon>Metazoa</taxon>
        <taxon>Ecdysozoa</taxon>
        <taxon>Arthropoda</taxon>
        <taxon>Hexapoda</taxon>
        <taxon>Insecta</taxon>
        <taxon>Pterygota</taxon>
        <taxon>Neoptera</taxon>
        <taxon>Paraneoptera</taxon>
        <taxon>Hemiptera</taxon>
        <taxon>Sternorrhyncha</taxon>
        <taxon>Coccoidea</taxon>
        <taxon>Coccidae</taxon>
        <taxon>Parthenolecanium</taxon>
    </lineage>
</organism>
<dbReference type="PANTHER" id="PTHR10265:SF45">
    <property type="entry name" value="DACAPO"/>
    <property type="match status" value="1"/>
</dbReference>
<comment type="subcellular location">
    <subcellularLocation>
        <location evidence="1">Nucleus</location>
    </subcellularLocation>
</comment>
<evidence type="ECO:0000256" key="3">
    <source>
        <dbReference type="ARBA" id="ARBA00023013"/>
    </source>
</evidence>
<evidence type="ECO:0000256" key="5">
    <source>
        <dbReference type="ARBA" id="ARBA00023306"/>
    </source>
</evidence>
<comment type="caution">
    <text evidence="7">The sequence shown here is derived from an EMBL/GenBank/DDBJ whole genome shotgun (WGS) entry which is preliminary data.</text>
</comment>
<evidence type="ECO:0000256" key="4">
    <source>
        <dbReference type="ARBA" id="ARBA00023242"/>
    </source>
</evidence>
<evidence type="ECO:0000256" key="2">
    <source>
        <dbReference type="ARBA" id="ARBA00006726"/>
    </source>
</evidence>
<dbReference type="GO" id="GO:0051726">
    <property type="term" value="P:regulation of cell cycle"/>
    <property type="evidence" value="ECO:0007669"/>
    <property type="project" value="InterPro"/>
</dbReference>
<proteinExistence type="inferred from homology"/>
<keyword evidence="8" id="KW-1185">Reference proteome</keyword>
<dbReference type="Pfam" id="PF02234">
    <property type="entry name" value="CDI"/>
    <property type="match status" value="1"/>
</dbReference>
<evidence type="ECO:0000313" key="8">
    <source>
        <dbReference type="Proteomes" id="UP001367676"/>
    </source>
</evidence>